<dbReference type="InterPro" id="IPR005119">
    <property type="entry name" value="LysR_subst-bd"/>
</dbReference>
<evidence type="ECO:0000256" key="4">
    <source>
        <dbReference type="ARBA" id="ARBA00023163"/>
    </source>
</evidence>
<evidence type="ECO:0000259" key="5">
    <source>
        <dbReference type="PROSITE" id="PS50931"/>
    </source>
</evidence>
<keyword evidence="4" id="KW-0804">Transcription</keyword>
<dbReference type="GO" id="GO:0032993">
    <property type="term" value="C:protein-DNA complex"/>
    <property type="evidence" value="ECO:0007669"/>
    <property type="project" value="TreeGrafter"/>
</dbReference>
<dbReference type="PANTHER" id="PTHR30346:SF28">
    <property type="entry name" value="HTH-TYPE TRANSCRIPTIONAL REGULATOR CYNR"/>
    <property type="match status" value="1"/>
</dbReference>
<evidence type="ECO:0000313" key="6">
    <source>
        <dbReference type="EMBL" id="AEK29484.1"/>
    </source>
</evidence>
<dbReference type="Gene3D" id="1.10.10.10">
    <property type="entry name" value="Winged helix-like DNA-binding domain superfamily/Winged helix DNA-binding domain"/>
    <property type="match status" value="1"/>
</dbReference>
<evidence type="ECO:0000256" key="1">
    <source>
        <dbReference type="ARBA" id="ARBA00009437"/>
    </source>
</evidence>
<dbReference type="Proteomes" id="UP000008394">
    <property type="component" value="Chromosome"/>
</dbReference>
<organism evidence="6 7">
    <name type="scientific">Bifidobacterium animalis subsp. lactis CNCM I-2494</name>
    <dbReference type="NCBI Taxonomy" id="1042403"/>
    <lineage>
        <taxon>Bacteria</taxon>
        <taxon>Bacillati</taxon>
        <taxon>Actinomycetota</taxon>
        <taxon>Actinomycetes</taxon>
        <taxon>Bifidobacteriales</taxon>
        <taxon>Bifidobacteriaceae</taxon>
        <taxon>Bifidobacterium</taxon>
    </lineage>
</organism>
<dbReference type="SUPFAM" id="SSF53850">
    <property type="entry name" value="Periplasmic binding protein-like II"/>
    <property type="match status" value="1"/>
</dbReference>
<evidence type="ECO:0000256" key="2">
    <source>
        <dbReference type="ARBA" id="ARBA00023015"/>
    </source>
</evidence>
<dbReference type="EMBL" id="CP002915">
    <property type="protein sequence ID" value="AEK29484.1"/>
    <property type="molecule type" value="Genomic_DNA"/>
</dbReference>
<dbReference type="GO" id="GO:0003700">
    <property type="term" value="F:DNA-binding transcription factor activity"/>
    <property type="evidence" value="ECO:0007669"/>
    <property type="project" value="InterPro"/>
</dbReference>
<dbReference type="Gene3D" id="3.40.190.290">
    <property type="match status" value="1"/>
</dbReference>
<protein>
    <submittedName>
        <fullName evidence="6">Transcriptional regulator, LysR family</fullName>
    </submittedName>
</protein>
<evidence type="ECO:0000313" key="7">
    <source>
        <dbReference type="Proteomes" id="UP000008394"/>
    </source>
</evidence>
<reference evidence="6 7" key="1">
    <citation type="journal article" date="2011" name="J. Bacteriol.">
        <title>Genome Sequence of the Probiotic Strain Bifidobacterium animalis subsp. lactis CNCM I-2494.</title>
        <authorList>
            <person name="Chervaux C."/>
            <person name="Grimaldi C."/>
            <person name="Bolotin A."/>
            <person name="Quinquis B."/>
            <person name="Legrain-Raspaud S."/>
            <person name="van Hylckama Vlieg J.E."/>
            <person name="Denariaz G."/>
            <person name="Smokvina T."/>
        </authorList>
    </citation>
    <scope>NUCLEOTIDE SEQUENCE [LARGE SCALE GENOMIC DNA]</scope>
    <source>
        <strain evidence="6 7">CNCM I-2494</strain>
    </source>
</reference>
<feature type="domain" description="HTH lysR-type" evidence="5">
    <location>
        <begin position="39"/>
        <end position="97"/>
    </location>
</feature>
<gene>
    <name evidence="6" type="ORF">BALAC2494_01075</name>
</gene>
<dbReference type="InterPro" id="IPR036388">
    <property type="entry name" value="WH-like_DNA-bd_sf"/>
</dbReference>
<dbReference type="InterPro" id="IPR000847">
    <property type="entry name" value="LysR_HTH_N"/>
</dbReference>
<proteinExistence type="inferred from homology"/>
<dbReference type="SUPFAM" id="SSF46785">
    <property type="entry name" value="Winged helix' DNA-binding domain"/>
    <property type="match status" value="1"/>
</dbReference>
<evidence type="ECO:0000256" key="3">
    <source>
        <dbReference type="ARBA" id="ARBA00023125"/>
    </source>
</evidence>
<dbReference type="InterPro" id="IPR036390">
    <property type="entry name" value="WH_DNA-bd_sf"/>
</dbReference>
<keyword evidence="2" id="KW-0805">Transcription regulation</keyword>
<name>A0A806FKR8_BIFAN</name>
<comment type="similarity">
    <text evidence="1">Belongs to the LysR transcriptional regulatory family.</text>
</comment>
<dbReference type="Pfam" id="PF00126">
    <property type="entry name" value="HTH_1"/>
    <property type="match status" value="1"/>
</dbReference>
<dbReference type="AlphaFoldDB" id="A0A806FKR8"/>
<dbReference type="Pfam" id="PF03466">
    <property type="entry name" value="LysR_substrate"/>
    <property type="match status" value="1"/>
</dbReference>
<accession>A0A806FKR8</accession>
<dbReference type="PANTHER" id="PTHR30346">
    <property type="entry name" value="TRANSCRIPTIONAL DUAL REGULATOR HCAR-RELATED"/>
    <property type="match status" value="1"/>
</dbReference>
<dbReference type="KEGG" id="bnm:BALAC2494_01075"/>
<sequence>MFTQNRKAVVRRSTMPIIYLAMRNLHSGLGLEDERSDMTELEALRELVAFREYGTLSAAADELRITQPTMTRTMRKLERELGVPLFDRRAKNRLSLTHTGELAAQEAEQLLDAYDRFVETVRNDANLHNEIVVGSVAPGPLHFLEQAGERNAKWESSITVRHSLIEPDAVLDDLLLRKETMIITDREVDDPRVESLYLGEEYLGVAIDNFNPLAQRTSVTFADLAGMDFVVAHDIGPWRAVIEEQIPGAHFLYQQDLSALEQISKYSAFPFFYSNLTRSLRMTDERFMPHTRTAVSIADPANRIDFYATFLGDNRRLALPIQQYLAQHRPREQ</sequence>
<dbReference type="PRINTS" id="PR00039">
    <property type="entry name" value="HTHLYSR"/>
</dbReference>
<keyword evidence="3" id="KW-0238">DNA-binding</keyword>
<dbReference type="PROSITE" id="PS50931">
    <property type="entry name" value="HTH_LYSR"/>
    <property type="match status" value="1"/>
</dbReference>
<dbReference type="GO" id="GO:0003677">
    <property type="term" value="F:DNA binding"/>
    <property type="evidence" value="ECO:0007669"/>
    <property type="project" value="UniProtKB-KW"/>
</dbReference>